<feature type="compositionally biased region" description="Polar residues" evidence="1">
    <location>
        <begin position="10"/>
        <end position="19"/>
    </location>
</feature>
<reference evidence="2 3" key="1">
    <citation type="submission" date="2017-08" db="EMBL/GenBank/DDBJ databases">
        <title>Virgibacillus indicus sp. nov. and Virgibacillus profoundi sp. nov, two moderately halophilic bacteria isolated from marine sediment by using the Microfluidic Streak Plate.</title>
        <authorList>
            <person name="Xu B."/>
            <person name="Hu B."/>
            <person name="Wang J."/>
            <person name="Zhu Y."/>
            <person name="Huang L."/>
            <person name="Du W."/>
            <person name="Huang Y."/>
        </authorList>
    </citation>
    <scope>NUCLEOTIDE SEQUENCE [LARGE SCALE GENOMIC DNA]</scope>
    <source>
        <strain evidence="2 3">IO3-P3-H5</strain>
    </source>
</reference>
<dbReference type="EMBL" id="NPOA01000004">
    <property type="protein sequence ID" value="PAV30183.1"/>
    <property type="molecule type" value="Genomic_DNA"/>
</dbReference>
<keyword evidence="3" id="KW-1185">Reference proteome</keyword>
<evidence type="ECO:0000256" key="1">
    <source>
        <dbReference type="SAM" id="MobiDB-lite"/>
    </source>
</evidence>
<gene>
    <name evidence="2" type="ORF">CIL05_06865</name>
</gene>
<dbReference type="Proteomes" id="UP000218887">
    <property type="component" value="Unassembled WGS sequence"/>
</dbReference>
<feature type="region of interest" description="Disordered" evidence="1">
    <location>
        <begin position="1"/>
        <end position="20"/>
    </location>
</feature>
<dbReference type="AlphaFoldDB" id="A0A2A2IGH0"/>
<dbReference type="RefSeq" id="WP_095654785.1">
    <property type="nucleotide sequence ID" value="NZ_NPOA01000004.1"/>
</dbReference>
<comment type="caution">
    <text evidence="2">The sequence shown here is derived from an EMBL/GenBank/DDBJ whole genome shotgun (WGS) entry which is preliminary data.</text>
</comment>
<proteinExistence type="predicted"/>
<name>A0A2A2IGH0_9BACI</name>
<accession>A0A2A2IGH0</accession>
<sequence>MLGRGYFLGSASSDGSSGNEDVAIDSNGNIVFTPVDPIHIDANGNVFYSQENKNAYMYSDSSGNVFVKAVN</sequence>
<evidence type="ECO:0000313" key="3">
    <source>
        <dbReference type="Proteomes" id="UP000218887"/>
    </source>
</evidence>
<evidence type="ECO:0000313" key="2">
    <source>
        <dbReference type="EMBL" id="PAV30183.1"/>
    </source>
</evidence>
<organism evidence="2 3">
    <name type="scientific">Virgibacillus profundi</name>
    <dbReference type="NCBI Taxonomy" id="2024555"/>
    <lineage>
        <taxon>Bacteria</taxon>
        <taxon>Bacillati</taxon>
        <taxon>Bacillota</taxon>
        <taxon>Bacilli</taxon>
        <taxon>Bacillales</taxon>
        <taxon>Bacillaceae</taxon>
        <taxon>Virgibacillus</taxon>
    </lineage>
</organism>
<protein>
    <submittedName>
        <fullName evidence="2">Uncharacterized protein</fullName>
    </submittedName>
</protein>